<feature type="region of interest" description="Disordered" evidence="9">
    <location>
        <begin position="275"/>
        <end position="356"/>
    </location>
</feature>
<evidence type="ECO:0000256" key="8">
    <source>
        <dbReference type="ARBA" id="ARBA00042485"/>
    </source>
</evidence>
<feature type="compositionally biased region" description="Basic and acidic residues" evidence="9">
    <location>
        <begin position="207"/>
        <end position="224"/>
    </location>
</feature>
<feature type="compositionally biased region" description="Acidic residues" evidence="9">
    <location>
        <begin position="742"/>
        <end position="758"/>
    </location>
</feature>
<feature type="non-terminal residue" evidence="11">
    <location>
        <position position="1"/>
    </location>
</feature>
<keyword evidence="4" id="KW-0931">ER-Golgi transport</keyword>
<evidence type="ECO:0000256" key="1">
    <source>
        <dbReference type="ARBA" id="ARBA00004170"/>
    </source>
</evidence>
<comment type="subcellular location">
    <subcellularLocation>
        <location evidence="1">Membrane</location>
        <topology evidence="1">Peripheral membrane protein</topology>
    </subcellularLocation>
</comment>
<feature type="compositionally biased region" description="Basic and acidic residues" evidence="9">
    <location>
        <begin position="291"/>
        <end position="303"/>
    </location>
</feature>
<name>A0ABN7NG14_TIMPD</name>
<evidence type="ECO:0000256" key="9">
    <source>
        <dbReference type="SAM" id="MobiDB-lite"/>
    </source>
</evidence>
<dbReference type="InterPro" id="IPR011990">
    <property type="entry name" value="TPR-like_helical_dom_sf"/>
</dbReference>
<comment type="caution">
    <text evidence="11">The sequence shown here is derived from an EMBL/GenBank/DDBJ whole genome shotgun (WGS) entry which is preliminary data.</text>
</comment>
<feature type="compositionally biased region" description="Basic and acidic residues" evidence="9">
    <location>
        <begin position="171"/>
        <end position="198"/>
    </location>
</feature>
<keyword evidence="3" id="KW-0813">Transport</keyword>
<dbReference type="PANTHER" id="PTHR13768:SF2">
    <property type="entry name" value="GAMMA-SOLUBLE NSF ATTACHMENT PROTEIN"/>
    <property type="match status" value="1"/>
</dbReference>
<evidence type="ECO:0000256" key="3">
    <source>
        <dbReference type="ARBA" id="ARBA00022448"/>
    </source>
</evidence>
<feature type="region of interest" description="Disordered" evidence="9">
    <location>
        <begin position="728"/>
        <end position="758"/>
    </location>
</feature>
<evidence type="ECO:0000256" key="2">
    <source>
        <dbReference type="ARBA" id="ARBA00010050"/>
    </source>
</evidence>
<evidence type="ECO:0000313" key="11">
    <source>
        <dbReference type="EMBL" id="CAG2054730.1"/>
    </source>
</evidence>
<sequence>QAMKRFLMPSCTTCNLRFKSPMQYEYHICSLYHIKKKAAAIKERSDHDVEKNDEEGEGSGMDDKDINMDNFMILDSVGSADESGGEAEEGGEGKSKIVKEKKEIDEKKLEEIILGNEYVKQIEVLYCELCMMYLSRHQSKDKALALHCRTRTHLQRYVRYRDDRALRREAERIHRKEQKEKEAREAEAKKKANKKEKADTDDENADKEDAAKDDDSTDVKKDAEGDAVNESVKGDTSMDTGEDGGVGDELETHIDDKMWAHVDKELGDLLCEVEPANKSSDEDEDGQTEGGRYDRFRYSEKGAKKSPSGDAPKAVNGKKTDAASAVDGEEKEEKVTSSTKGESESDKAATANAASPAEQHVVERLLYSYSSPMASLVLNDSSEKLLEQIISWFEIYTPSSCGDCPNSNGTRGFPPLLMGIMSVNKKIEEALDHVRAAEKSLKTSLLKWRPDFEEAADEYSKAGGVSRAIGYVLFTKPVLTRVHTSKSLYLQIAYVQLVNSIYFTKICCIVIGCIDQAVLVCKDLGDLREIADLAERACSLYQQHGSPDSGAAALDKAAKILEKDHPDLALRLYQKAADVVIVSSPVRGEGEGEIEIEDSPRQAAEFMSKVARLMVKLQMYDQAADVLRKEMGLHQESDNIPVMGRLTVVMVLVQLARGDYVGAEKAFKEWGNCCDDPEVQTLETLLQAYDEEDADTARTALNNPFIKYMDVEYARLARDLPLPQGIASVSKPTEAKKPDAGELGEDLEDDDEFAGGLC</sequence>
<feature type="region of interest" description="Disordered" evidence="9">
    <location>
        <begin position="171"/>
        <end position="249"/>
    </location>
</feature>
<keyword evidence="6" id="KW-0472">Membrane</keyword>
<feature type="region of interest" description="Disordered" evidence="9">
    <location>
        <begin position="43"/>
        <end position="64"/>
    </location>
</feature>
<evidence type="ECO:0000256" key="7">
    <source>
        <dbReference type="ARBA" id="ARBA00040047"/>
    </source>
</evidence>
<dbReference type="PROSITE" id="PS00028">
    <property type="entry name" value="ZINC_FINGER_C2H2_1"/>
    <property type="match status" value="1"/>
</dbReference>
<accession>A0ABN7NG14</accession>
<dbReference type="EMBL" id="CAJPIN010001661">
    <property type="protein sequence ID" value="CAG2054730.1"/>
    <property type="molecule type" value="Genomic_DNA"/>
</dbReference>
<evidence type="ECO:0000256" key="4">
    <source>
        <dbReference type="ARBA" id="ARBA00022892"/>
    </source>
</evidence>
<dbReference type="Proteomes" id="UP001153148">
    <property type="component" value="Unassembled WGS sequence"/>
</dbReference>
<gene>
    <name evidence="11" type="ORF">TPAB3V08_LOCUS1751</name>
</gene>
<dbReference type="InterPro" id="IPR013087">
    <property type="entry name" value="Znf_C2H2_type"/>
</dbReference>
<evidence type="ECO:0000259" key="10">
    <source>
        <dbReference type="PROSITE" id="PS00028"/>
    </source>
</evidence>
<dbReference type="Pfam" id="PF14938">
    <property type="entry name" value="SNAP"/>
    <property type="match status" value="1"/>
</dbReference>
<evidence type="ECO:0000256" key="5">
    <source>
        <dbReference type="ARBA" id="ARBA00022927"/>
    </source>
</evidence>
<organism evidence="11 12">
    <name type="scientific">Timema podura</name>
    <name type="common">Walking stick</name>
    <dbReference type="NCBI Taxonomy" id="61482"/>
    <lineage>
        <taxon>Eukaryota</taxon>
        <taxon>Metazoa</taxon>
        <taxon>Ecdysozoa</taxon>
        <taxon>Arthropoda</taxon>
        <taxon>Hexapoda</taxon>
        <taxon>Insecta</taxon>
        <taxon>Pterygota</taxon>
        <taxon>Neoptera</taxon>
        <taxon>Polyneoptera</taxon>
        <taxon>Phasmatodea</taxon>
        <taxon>Timematodea</taxon>
        <taxon>Timematoidea</taxon>
        <taxon>Timematidae</taxon>
        <taxon>Timema</taxon>
    </lineage>
</organism>
<dbReference type="Gene3D" id="1.25.40.10">
    <property type="entry name" value="Tetratricopeptide repeat domain"/>
    <property type="match status" value="1"/>
</dbReference>
<feature type="compositionally biased region" description="Basic and acidic residues" evidence="9">
    <location>
        <begin position="331"/>
        <end position="347"/>
    </location>
</feature>
<evidence type="ECO:0000313" key="12">
    <source>
        <dbReference type="Proteomes" id="UP001153148"/>
    </source>
</evidence>
<keyword evidence="5" id="KW-0653">Protein transport</keyword>
<feature type="compositionally biased region" description="Acidic residues" evidence="9">
    <location>
        <begin position="240"/>
        <end position="249"/>
    </location>
</feature>
<keyword evidence="12" id="KW-1185">Reference proteome</keyword>
<dbReference type="SUPFAM" id="SSF48452">
    <property type="entry name" value="TPR-like"/>
    <property type="match status" value="1"/>
</dbReference>
<evidence type="ECO:0000256" key="6">
    <source>
        <dbReference type="ARBA" id="ARBA00023136"/>
    </source>
</evidence>
<comment type="similarity">
    <text evidence="2">Belongs to the SNAP family.</text>
</comment>
<feature type="domain" description="C2H2-type" evidence="10">
    <location>
        <begin position="11"/>
        <end position="33"/>
    </location>
</feature>
<proteinExistence type="inferred from homology"/>
<dbReference type="InterPro" id="IPR000744">
    <property type="entry name" value="NSF_attach"/>
</dbReference>
<dbReference type="PANTHER" id="PTHR13768">
    <property type="entry name" value="SOLUBLE NSF ATTACHMENT PROTEIN SNAP"/>
    <property type="match status" value="1"/>
</dbReference>
<protein>
    <recommendedName>
        <fullName evidence="7">Gamma-soluble NSF attachment protein</fullName>
    </recommendedName>
    <alternativeName>
        <fullName evidence="8">N-ethylmaleimide-sensitive factor attachment protein gamma</fullName>
    </alternativeName>
</protein>
<reference evidence="11" key="1">
    <citation type="submission" date="2021-03" db="EMBL/GenBank/DDBJ databases">
        <authorList>
            <person name="Tran Van P."/>
        </authorList>
    </citation>
    <scope>NUCLEOTIDE SEQUENCE</scope>
</reference>